<feature type="transmembrane region" description="Helical" evidence="6">
    <location>
        <begin position="427"/>
        <end position="448"/>
    </location>
</feature>
<evidence type="ECO:0000256" key="5">
    <source>
        <dbReference type="ARBA" id="ARBA00023136"/>
    </source>
</evidence>
<proteinExistence type="predicted"/>
<dbReference type="GO" id="GO:0022857">
    <property type="term" value="F:transmembrane transporter activity"/>
    <property type="evidence" value="ECO:0007669"/>
    <property type="project" value="TreeGrafter"/>
</dbReference>
<feature type="transmembrane region" description="Helical" evidence="6">
    <location>
        <begin position="331"/>
        <end position="356"/>
    </location>
</feature>
<sequence>MLKNYLKIAFRNLTKNKVYTLINVLGLSLGIFGSLVIFQLIKFHLLTDSHHHKAENIYRVVMNLHLDDGSVEHEKGSPYILHEALKNDFSSIENVAYLGQQELTLSIPTQNGSSTKFLEKEAAAFIGADYFKVFDYQWLIGQSAALNTPNTVILTEKYAKKYFGEVNPINKVLIINNTTPVKVAGILKDIPETTDLKTEVFVSLPTLKTIVNDDSFTEWAWFMKQRETYIRLKENTAKAAFEAQLPAFSKKYYGEMSKYYRFQLQELSDVHFDLDFGGKISKSNIYLFSAIGILLLVVACINFINLSTAQSFKRFKEIGVRKTLGSSQTQIIWQFIVEVSLITLWAVFFAVIFAYLATPLVNNWLNINITFRQFFDTQMLFFLPILIIFTIIVAGLYPSLVVSGYNPIHVLKGISKSSKTGLSLRKGLVVSQFSVAIVLVAVAILVVWQIRFLHNKDIGSTKDLIIHVQVPNTENLETLRNQITQKPFVESVSFARRAPSAEKGGSGGTIKFKNRDWEKFVARSKIADENYLNTYQIKLLTGRKPVASDTIREILVNRKLVKDLGLKTPESILNKRLLVGDANGTGVIVGVVADFNNADLYTPIEPTVIFSLKQRYRFAAIRLNKYSSEVLAELKGIWSGIYPNEVFEYSFYDDELAKLYKREEITRNIIISFALLTIFISCLGLMGLVNLTVSQRTKEIGIRKVLGASVSSITFLLSKDFLKLVFVAIIIASPIAYYFMNQWLNSFAFKVEIEWWVFVLSGVFIVAIALLTVSYQSIKAALMNPVKSLKTE</sequence>
<comment type="caution">
    <text evidence="9">The sequence shown here is derived from an EMBL/GenBank/DDBJ whole genome shotgun (WGS) entry which is preliminary data.</text>
</comment>
<dbReference type="InterPro" id="IPR003838">
    <property type="entry name" value="ABC3_permease_C"/>
</dbReference>
<feature type="domain" description="ABC3 transporter permease C-terminal" evidence="7">
    <location>
        <begin position="671"/>
        <end position="785"/>
    </location>
</feature>
<keyword evidence="2" id="KW-1003">Cell membrane</keyword>
<dbReference type="EMBL" id="BMKK01000005">
    <property type="protein sequence ID" value="GGD61170.1"/>
    <property type="molecule type" value="Genomic_DNA"/>
</dbReference>
<dbReference type="InterPro" id="IPR025857">
    <property type="entry name" value="MacB_PCD"/>
</dbReference>
<feature type="transmembrane region" description="Helical" evidence="6">
    <location>
        <begin position="285"/>
        <end position="306"/>
    </location>
</feature>
<name>A0A917DS13_9BACT</name>
<protein>
    <submittedName>
        <fullName evidence="9">ABC transporter permease</fullName>
    </submittedName>
</protein>
<dbReference type="Pfam" id="PF12704">
    <property type="entry name" value="MacB_PCD"/>
    <property type="match status" value="1"/>
</dbReference>
<dbReference type="Proteomes" id="UP000609064">
    <property type="component" value="Unassembled WGS sequence"/>
</dbReference>
<evidence type="ECO:0000256" key="4">
    <source>
        <dbReference type="ARBA" id="ARBA00022989"/>
    </source>
</evidence>
<dbReference type="AlphaFoldDB" id="A0A917DS13"/>
<feature type="domain" description="ABC3 transporter permease C-terminal" evidence="7">
    <location>
        <begin position="290"/>
        <end position="407"/>
    </location>
</feature>
<dbReference type="GO" id="GO:0005886">
    <property type="term" value="C:plasma membrane"/>
    <property type="evidence" value="ECO:0007669"/>
    <property type="project" value="UniProtKB-SubCell"/>
</dbReference>
<feature type="transmembrane region" description="Helical" evidence="6">
    <location>
        <begin position="755"/>
        <end position="775"/>
    </location>
</feature>
<evidence type="ECO:0000313" key="9">
    <source>
        <dbReference type="EMBL" id="GGD61170.1"/>
    </source>
</evidence>
<reference evidence="9" key="1">
    <citation type="journal article" date="2014" name="Int. J. Syst. Evol. Microbiol.">
        <title>Complete genome sequence of Corynebacterium casei LMG S-19264T (=DSM 44701T), isolated from a smear-ripened cheese.</title>
        <authorList>
            <consortium name="US DOE Joint Genome Institute (JGI-PGF)"/>
            <person name="Walter F."/>
            <person name="Albersmeier A."/>
            <person name="Kalinowski J."/>
            <person name="Ruckert C."/>
        </authorList>
    </citation>
    <scope>NUCLEOTIDE SEQUENCE</scope>
    <source>
        <strain evidence="9">CGMCC 1.15958</strain>
    </source>
</reference>
<dbReference type="PANTHER" id="PTHR30572">
    <property type="entry name" value="MEMBRANE COMPONENT OF TRANSPORTER-RELATED"/>
    <property type="match status" value="1"/>
</dbReference>
<feature type="transmembrane region" description="Helical" evidence="6">
    <location>
        <begin position="721"/>
        <end position="740"/>
    </location>
</feature>
<evidence type="ECO:0000313" key="10">
    <source>
        <dbReference type="Proteomes" id="UP000609064"/>
    </source>
</evidence>
<dbReference type="Pfam" id="PF02687">
    <property type="entry name" value="FtsX"/>
    <property type="match status" value="2"/>
</dbReference>
<feature type="transmembrane region" description="Helical" evidence="6">
    <location>
        <begin position="21"/>
        <end position="41"/>
    </location>
</feature>
<feature type="transmembrane region" description="Helical" evidence="6">
    <location>
        <begin position="381"/>
        <end position="406"/>
    </location>
</feature>
<keyword evidence="10" id="KW-1185">Reference proteome</keyword>
<feature type="domain" description="MacB-like periplasmic core" evidence="8">
    <location>
        <begin position="20"/>
        <end position="246"/>
    </location>
</feature>
<keyword evidence="3 6" id="KW-0812">Transmembrane</keyword>
<dbReference type="InterPro" id="IPR050250">
    <property type="entry name" value="Macrolide_Exporter_MacB"/>
</dbReference>
<feature type="transmembrane region" description="Helical" evidence="6">
    <location>
        <begin position="669"/>
        <end position="693"/>
    </location>
</feature>
<evidence type="ECO:0000256" key="1">
    <source>
        <dbReference type="ARBA" id="ARBA00004651"/>
    </source>
</evidence>
<dbReference type="PANTHER" id="PTHR30572:SF18">
    <property type="entry name" value="ABC-TYPE MACROLIDE FAMILY EXPORT SYSTEM PERMEASE COMPONENT 2"/>
    <property type="match status" value="1"/>
</dbReference>
<evidence type="ECO:0000256" key="2">
    <source>
        <dbReference type="ARBA" id="ARBA00022475"/>
    </source>
</evidence>
<organism evidence="9 10">
    <name type="scientific">Emticicia aquatilis</name>
    <dbReference type="NCBI Taxonomy" id="1537369"/>
    <lineage>
        <taxon>Bacteria</taxon>
        <taxon>Pseudomonadati</taxon>
        <taxon>Bacteroidota</taxon>
        <taxon>Cytophagia</taxon>
        <taxon>Cytophagales</taxon>
        <taxon>Leadbetterellaceae</taxon>
        <taxon>Emticicia</taxon>
    </lineage>
</organism>
<reference evidence="9" key="2">
    <citation type="submission" date="2020-09" db="EMBL/GenBank/DDBJ databases">
        <authorList>
            <person name="Sun Q."/>
            <person name="Zhou Y."/>
        </authorList>
    </citation>
    <scope>NUCLEOTIDE SEQUENCE</scope>
    <source>
        <strain evidence="9">CGMCC 1.15958</strain>
    </source>
</reference>
<evidence type="ECO:0000259" key="7">
    <source>
        <dbReference type="Pfam" id="PF02687"/>
    </source>
</evidence>
<gene>
    <name evidence="9" type="ORF">GCM10011514_26460</name>
</gene>
<dbReference type="RefSeq" id="WP_188766580.1">
    <property type="nucleotide sequence ID" value="NZ_BMKK01000005.1"/>
</dbReference>
<evidence type="ECO:0000256" key="6">
    <source>
        <dbReference type="SAM" id="Phobius"/>
    </source>
</evidence>
<keyword evidence="4 6" id="KW-1133">Transmembrane helix</keyword>
<evidence type="ECO:0000259" key="8">
    <source>
        <dbReference type="Pfam" id="PF12704"/>
    </source>
</evidence>
<evidence type="ECO:0000256" key="3">
    <source>
        <dbReference type="ARBA" id="ARBA00022692"/>
    </source>
</evidence>
<comment type="subcellular location">
    <subcellularLocation>
        <location evidence="1">Cell membrane</location>
        <topology evidence="1">Multi-pass membrane protein</topology>
    </subcellularLocation>
</comment>
<accession>A0A917DS13</accession>
<keyword evidence="5 6" id="KW-0472">Membrane</keyword>